<feature type="transmembrane region" description="Helical" evidence="3">
    <location>
        <begin position="31"/>
        <end position="51"/>
    </location>
</feature>
<dbReference type="InterPro" id="IPR004474">
    <property type="entry name" value="LytR_CpsA_psr"/>
</dbReference>
<evidence type="ECO:0000256" key="1">
    <source>
        <dbReference type="ARBA" id="ARBA00006068"/>
    </source>
</evidence>
<dbReference type="STRING" id="1423748.FC37_GL001045"/>
<evidence type="ECO:0000256" key="2">
    <source>
        <dbReference type="SAM" id="MobiDB-lite"/>
    </source>
</evidence>
<feature type="region of interest" description="Disordered" evidence="2">
    <location>
        <begin position="1"/>
        <end position="20"/>
    </location>
</feature>
<feature type="compositionally biased region" description="Polar residues" evidence="2">
    <location>
        <begin position="1"/>
        <end position="10"/>
    </location>
</feature>
<dbReference type="eggNOG" id="COG1316">
    <property type="taxonomic scope" value="Bacteria"/>
</dbReference>
<evidence type="ECO:0000313" key="6">
    <source>
        <dbReference type="Proteomes" id="UP000051311"/>
    </source>
</evidence>
<dbReference type="Pfam" id="PF03816">
    <property type="entry name" value="LytR_cpsA_psr"/>
    <property type="match status" value="1"/>
</dbReference>
<dbReference type="OrthoDB" id="27330at2"/>
<feature type="domain" description="Cell envelope-related transcriptional attenuator" evidence="4">
    <location>
        <begin position="106"/>
        <end position="251"/>
    </location>
</feature>
<comment type="caution">
    <text evidence="5">The sequence shown here is derived from an EMBL/GenBank/DDBJ whole genome shotgun (WGS) entry which is preliminary data.</text>
</comment>
<gene>
    <name evidence="5" type="ORF">FC37_GL001045</name>
</gene>
<protein>
    <submittedName>
        <fullName evidence="5">Exopolysaccharide biosynthesis protein</fullName>
    </submittedName>
</protein>
<organism evidence="5 6">
    <name type="scientific">Lactobacillus gallinarum DSM 10532 = JCM 2011</name>
    <dbReference type="NCBI Taxonomy" id="1423748"/>
    <lineage>
        <taxon>Bacteria</taxon>
        <taxon>Bacillati</taxon>
        <taxon>Bacillota</taxon>
        <taxon>Bacilli</taxon>
        <taxon>Lactobacillales</taxon>
        <taxon>Lactobacillaceae</taxon>
        <taxon>Lactobacillus</taxon>
    </lineage>
</organism>
<dbReference type="PANTHER" id="PTHR33392:SF6">
    <property type="entry name" value="POLYISOPRENYL-TEICHOIC ACID--PEPTIDOGLYCAN TEICHOIC ACID TRANSFERASE TAGU"/>
    <property type="match status" value="1"/>
</dbReference>
<keyword evidence="3" id="KW-0812">Transmembrane</keyword>
<keyword evidence="3" id="KW-1133">Transmembrane helix</keyword>
<name>A0A0R1NZL1_9LACO</name>
<dbReference type="InterPro" id="IPR050922">
    <property type="entry name" value="LytR/CpsA/Psr_CW_biosynth"/>
</dbReference>
<keyword evidence="3" id="KW-0472">Membrane</keyword>
<dbReference type="Gene3D" id="3.40.630.190">
    <property type="entry name" value="LCP protein"/>
    <property type="match status" value="1"/>
</dbReference>
<evidence type="ECO:0000313" key="5">
    <source>
        <dbReference type="EMBL" id="KRL25646.1"/>
    </source>
</evidence>
<dbReference type="NCBIfam" id="TIGR00350">
    <property type="entry name" value="lytR_cpsA_psr"/>
    <property type="match status" value="1"/>
</dbReference>
<dbReference type="AlphaFoldDB" id="A0A0R1NZL1"/>
<feature type="compositionally biased region" description="Basic residues" evidence="2">
    <location>
        <begin position="11"/>
        <end position="20"/>
    </location>
</feature>
<reference evidence="5 6" key="1">
    <citation type="journal article" date="2015" name="Genome Announc.">
        <title>Expanding the biotechnology potential of lactobacilli through comparative genomics of 213 strains and associated genera.</title>
        <authorList>
            <person name="Sun Z."/>
            <person name="Harris H.M."/>
            <person name="McCann A."/>
            <person name="Guo C."/>
            <person name="Argimon S."/>
            <person name="Zhang W."/>
            <person name="Yang X."/>
            <person name="Jeffery I.B."/>
            <person name="Cooney J.C."/>
            <person name="Kagawa T.F."/>
            <person name="Liu W."/>
            <person name="Song Y."/>
            <person name="Salvetti E."/>
            <person name="Wrobel A."/>
            <person name="Rasinkangas P."/>
            <person name="Parkhill J."/>
            <person name="Rea M.C."/>
            <person name="O'Sullivan O."/>
            <person name="Ritari J."/>
            <person name="Douillard F.P."/>
            <person name="Paul Ross R."/>
            <person name="Yang R."/>
            <person name="Briner A.E."/>
            <person name="Felis G.E."/>
            <person name="de Vos W.M."/>
            <person name="Barrangou R."/>
            <person name="Klaenhammer T.R."/>
            <person name="Caufield P.W."/>
            <person name="Cui Y."/>
            <person name="Zhang H."/>
            <person name="O'Toole P.W."/>
        </authorList>
    </citation>
    <scope>NUCLEOTIDE SEQUENCE [LARGE SCALE GENOMIC DNA]</scope>
    <source>
        <strain evidence="5 6">DSM 10532</strain>
    </source>
</reference>
<dbReference type="Proteomes" id="UP000051311">
    <property type="component" value="Unassembled WGS sequence"/>
</dbReference>
<evidence type="ECO:0000256" key="3">
    <source>
        <dbReference type="SAM" id="Phobius"/>
    </source>
</evidence>
<dbReference type="PATRIC" id="fig|1423748.3.peg.1095"/>
<dbReference type="RefSeq" id="WP_025006330.1">
    <property type="nucleotide sequence ID" value="NZ_AZEL01000001.1"/>
</dbReference>
<sequence length="353" mass="40415">MSDNNDQSQKPMHHHHRHHHHRHHHRKFWRGFWIVIGVIIVIGLFVCGYIYKNLRDTTQNMYTPVAKQTKSNKGRNLDTLLNEKKPINILLLGTDTGAMGRHWKGRTDTMMMMTINPKKNSTTIISIPRDSNAIFPDFPQYGVTKMNSAYTLGGVAETVKTLDKYYSVPIDGYIMINMGGLKKAIDQVGGIDVTSPLTFNNMGYHFEEGKTYHMNGKKALAFAQLRHGDPRQDYGRQDRDRRVIMALLKKSVSPTTLLNSKFLNSISDEMQTDLTMNQMYKIGMDYRKATDNLSQDHAQGVSKQTMNPKFGLMEIEVVSKEERQRVSDKIRDALELPKVKVAANKDSYVMNHN</sequence>
<dbReference type="EMBL" id="AZEL01000001">
    <property type="protein sequence ID" value="KRL25646.1"/>
    <property type="molecule type" value="Genomic_DNA"/>
</dbReference>
<evidence type="ECO:0000259" key="4">
    <source>
        <dbReference type="Pfam" id="PF03816"/>
    </source>
</evidence>
<comment type="similarity">
    <text evidence="1">Belongs to the LytR/CpsA/Psr (LCP) family.</text>
</comment>
<proteinExistence type="inferred from homology"/>
<dbReference type="PANTHER" id="PTHR33392">
    <property type="entry name" value="POLYISOPRENYL-TEICHOIC ACID--PEPTIDOGLYCAN TEICHOIC ACID TRANSFERASE TAGU"/>
    <property type="match status" value="1"/>
</dbReference>
<accession>A0A0R1NZL1</accession>